<name>A0A821Q331_9NEOP</name>
<feature type="region of interest" description="Disordered" evidence="1">
    <location>
        <begin position="1"/>
        <end position="22"/>
    </location>
</feature>
<accession>A0A821Q331</accession>
<evidence type="ECO:0000256" key="1">
    <source>
        <dbReference type="SAM" id="MobiDB-lite"/>
    </source>
</evidence>
<dbReference type="EMBL" id="CAJOBZ010000007">
    <property type="protein sequence ID" value="CAF4813856.1"/>
    <property type="molecule type" value="Genomic_DNA"/>
</dbReference>
<dbReference type="AlphaFoldDB" id="A0A821Q331"/>
<dbReference type="Proteomes" id="UP000663880">
    <property type="component" value="Unassembled WGS sequence"/>
</dbReference>
<evidence type="ECO:0000313" key="3">
    <source>
        <dbReference type="Proteomes" id="UP000663880"/>
    </source>
</evidence>
<sequence>MTRSSYRPLVPRSSNNSLDNREIGSGLMDPQVWRPDGSLSAFWYLYTGLFEVWKMLDTSDPKKAIVFVNYAQS</sequence>
<proteinExistence type="predicted"/>
<reference evidence="2" key="1">
    <citation type="submission" date="2021-02" db="EMBL/GenBank/DDBJ databases">
        <authorList>
            <person name="Steward A R."/>
        </authorList>
    </citation>
    <scope>NUCLEOTIDE SEQUENCE</scope>
</reference>
<evidence type="ECO:0000313" key="2">
    <source>
        <dbReference type="EMBL" id="CAF4813856.1"/>
    </source>
</evidence>
<keyword evidence="3" id="KW-1185">Reference proteome</keyword>
<protein>
    <submittedName>
        <fullName evidence="2">Uncharacterized protein</fullName>
    </submittedName>
</protein>
<gene>
    <name evidence="2" type="ORF">PMACD_LOCUS4205</name>
</gene>
<organism evidence="2 3">
    <name type="scientific">Pieris macdunnoughi</name>
    <dbReference type="NCBI Taxonomy" id="345717"/>
    <lineage>
        <taxon>Eukaryota</taxon>
        <taxon>Metazoa</taxon>
        <taxon>Ecdysozoa</taxon>
        <taxon>Arthropoda</taxon>
        <taxon>Hexapoda</taxon>
        <taxon>Insecta</taxon>
        <taxon>Pterygota</taxon>
        <taxon>Neoptera</taxon>
        <taxon>Endopterygota</taxon>
        <taxon>Lepidoptera</taxon>
        <taxon>Glossata</taxon>
        <taxon>Ditrysia</taxon>
        <taxon>Papilionoidea</taxon>
        <taxon>Pieridae</taxon>
        <taxon>Pierinae</taxon>
        <taxon>Pieris</taxon>
    </lineage>
</organism>
<comment type="caution">
    <text evidence="2">The sequence shown here is derived from an EMBL/GenBank/DDBJ whole genome shotgun (WGS) entry which is preliminary data.</text>
</comment>